<gene>
    <name evidence="3" type="ordered locus">Mmc1_2095</name>
</gene>
<accession>A0L9F3</accession>
<dbReference type="HOGENOM" id="CLU_697914_0_0_5"/>
<feature type="coiled-coil region" evidence="1">
    <location>
        <begin position="54"/>
        <end position="88"/>
    </location>
</feature>
<reference evidence="4" key="1">
    <citation type="journal article" date="2009" name="Appl. Environ. Microbiol.">
        <title>Complete genome sequence of the chemolithoautotrophic marine magnetotactic coccus strain MC-1.</title>
        <authorList>
            <person name="Schubbe S."/>
            <person name="Williams T.J."/>
            <person name="Xie G."/>
            <person name="Kiss H.E."/>
            <person name="Brettin T.S."/>
            <person name="Martinez D."/>
            <person name="Ross C.A."/>
            <person name="Schuler D."/>
            <person name="Cox B.L."/>
            <person name="Nealson K.H."/>
            <person name="Bazylinski D.A."/>
        </authorList>
    </citation>
    <scope>NUCLEOTIDE SEQUENCE [LARGE SCALE GENOMIC DNA]</scope>
    <source>
        <strain evidence="4">ATCC BAA-1437 / JCM 17883 / MC-1</strain>
    </source>
</reference>
<evidence type="ECO:0000313" key="3">
    <source>
        <dbReference type="EMBL" id="ABK44596.1"/>
    </source>
</evidence>
<name>A0L9F3_MAGMM</name>
<dbReference type="EMBL" id="CP000471">
    <property type="protein sequence ID" value="ABK44596.1"/>
    <property type="molecule type" value="Genomic_DNA"/>
</dbReference>
<dbReference type="AlphaFoldDB" id="A0L9F3"/>
<dbReference type="Proteomes" id="UP000002586">
    <property type="component" value="Chromosome"/>
</dbReference>
<keyword evidence="4" id="KW-1185">Reference proteome</keyword>
<dbReference type="RefSeq" id="WP_011713724.1">
    <property type="nucleotide sequence ID" value="NC_008576.1"/>
</dbReference>
<dbReference type="KEGG" id="mgm:Mmc1_2095"/>
<sequence length="395" mass="43832" precursor="true">MERGRDKQQSWIWLRWALLTLLVGWSAPAGALENPVNQALASFFPAQIQQQLECKEGRQVLGNHEKRVAELQQQRQQAQQHLKGIDGQVNALQLQGVPSAALFKVLEEARVLSEQYLNSTHQAYQNAQQEMQEMKQRFAIYCGALNMAVPVEKDANQAWLQHNQMDMALFVRDNAATEPTLVAPEQPSIPTGITMPALPQHAEPGHMPTEAETDDLDQATAPSNSREERVGDAKQVAALTAPSNSREERVGDAKQIPMQTYYLPAWLGSAQPVVSVASQSLTAQPTAAVAKVEKSTLKLQPITIIRTQRVQGDQAMRLIYLGSFSDVQAMTSMKLQVSNLLAISPDHFVERDYYKGQLMRLYLGPMAAQAAHKALQHVASALKLDNLRMVTEKNL</sequence>
<evidence type="ECO:0000313" key="4">
    <source>
        <dbReference type="Proteomes" id="UP000002586"/>
    </source>
</evidence>
<evidence type="ECO:0000256" key="1">
    <source>
        <dbReference type="SAM" id="Coils"/>
    </source>
</evidence>
<protein>
    <submittedName>
        <fullName evidence="3">Uncharacterized protein</fullName>
    </submittedName>
</protein>
<reference evidence="3 4" key="2">
    <citation type="journal article" date="2012" name="Int. J. Syst. Evol. Microbiol.">
        <title>Magnetococcus marinus gen. nov., sp. nov., a marine, magnetotactic bacterium that represents a novel lineage (Magnetococcaceae fam. nov.; Magnetococcales ord. nov.) at the base of the Alphaproteobacteria.</title>
        <authorList>
            <person name="Bazylinski D.A."/>
            <person name="Williams T.J."/>
            <person name="Lefevre C.T."/>
            <person name="Berg R.J."/>
            <person name="Zhang C.L."/>
            <person name="Bowser S.S."/>
            <person name="Dean A.J."/>
            <person name="Beveridge T.J."/>
        </authorList>
    </citation>
    <scope>NUCLEOTIDE SEQUENCE [LARGE SCALE GENOMIC DNA]</scope>
    <source>
        <strain evidence="4">ATCC BAA-1437 / JCM 17883 / MC-1</strain>
    </source>
</reference>
<proteinExistence type="predicted"/>
<keyword evidence="1" id="KW-0175">Coiled coil</keyword>
<feature type="region of interest" description="Disordered" evidence="2">
    <location>
        <begin position="199"/>
        <end position="251"/>
    </location>
</feature>
<organism evidence="3 4">
    <name type="scientific">Magnetococcus marinus (strain ATCC BAA-1437 / JCM 17883 / MC-1)</name>
    <dbReference type="NCBI Taxonomy" id="156889"/>
    <lineage>
        <taxon>Bacteria</taxon>
        <taxon>Pseudomonadati</taxon>
        <taxon>Pseudomonadota</taxon>
        <taxon>Magnetococcia</taxon>
        <taxon>Magnetococcales</taxon>
        <taxon>Magnetococcaceae</taxon>
        <taxon>Magnetococcus</taxon>
    </lineage>
</organism>
<evidence type="ECO:0000256" key="2">
    <source>
        <dbReference type="SAM" id="MobiDB-lite"/>
    </source>
</evidence>